<gene>
    <name evidence="1" type="ORF">NCGR_LOCUS38369</name>
</gene>
<reference evidence="1" key="1">
    <citation type="submission" date="2020-10" db="EMBL/GenBank/DDBJ databases">
        <authorList>
            <person name="Han B."/>
            <person name="Lu T."/>
            <person name="Zhao Q."/>
            <person name="Huang X."/>
            <person name="Zhao Y."/>
        </authorList>
    </citation>
    <scope>NUCLEOTIDE SEQUENCE</scope>
</reference>
<evidence type="ECO:0000313" key="2">
    <source>
        <dbReference type="Proteomes" id="UP000604825"/>
    </source>
</evidence>
<accession>A0A811Q2U8</accession>
<keyword evidence="2" id="KW-1185">Reference proteome</keyword>
<dbReference type="EMBL" id="CAJGYO010000009">
    <property type="protein sequence ID" value="CAD6254770.1"/>
    <property type="molecule type" value="Genomic_DNA"/>
</dbReference>
<proteinExistence type="predicted"/>
<dbReference type="AlphaFoldDB" id="A0A811Q2U8"/>
<evidence type="ECO:0000313" key="1">
    <source>
        <dbReference type="EMBL" id="CAD6254770.1"/>
    </source>
</evidence>
<organism evidence="1 2">
    <name type="scientific">Miscanthus lutarioriparius</name>
    <dbReference type="NCBI Taxonomy" id="422564"/>
    <lineage>
        <taxon>Eukaryota</taxon>
        <taxon>Viridiplantae</taxon>
        <taxon>Streptophyta</taxon>
        <taxon>Embryophyta</taxon>
        <taxon>Tracheophyta</taxon>
        <taxon>Spermatophyta</taxon>
        <taxon>Magnoliopsida</taxon>
        <taxon>Liliopsida</taxon>
        <taxon>Poales</taxon>
        <taxon>Poaceae</taxon>
        <taxon>PACMAD clade</taxon>
        <taxon>Panicoideae</taxon>
        <taxon>Andropogonodae</taxon>
        <taxon>Andropogoneae</taxon>
        <taxon>Saccharinae</taxon>
        <taxon>Miscanthus</taxon>
    </lineage>
</organism>
<protein>
    <submittedName>
        <fullName evidence="1">Uncharacterized protein</fullName>
    </submittedName>
</protein>
<sequence>MAANTNTAEMKALFDTFVADLHKQFDGVKDQFDTINNRLTTIEQGGHIDQAAATARAQREHEATTTKLEAEAKKAMEEAARAFLKVKKESATSSAIPEIVDDLEGKLFDNLIKEEPPQVESSTAIFAFMEQARLNAVSMRAAAEAADIIAELIKRMLQHQVVVPILPADSQSSPPHYSQSSVSLCSEQQASSSSLCLQATLPTENSYEGPNTPDSPVQ</sequence>
<name>A0A811Q2U8_9POAL</name>
<comment type="caution">
    <text evidence="1">The sequence shown here is derived from an EMBL/GenBank/DDBJ whole genome shotgun (WGS) entry which is preliminary data.</text>
</comment>
<dbReference type="Proteomes" id="UP000604825">
    <property type="component" value="Unassembled WGS sequence"/>
</dbReference>